<evidence type="ECO:0000313" key="4">
    <source>
        <dbReference type="EMBL" id="EIJ35443.1"/>
    </source>
</evidence>
<dbReference type="EMBL" id="JH651384">
    <property type="protein sequence ID" value="EIJ35443.1"/>
    <property type="molecule type" value="Genomic_DNA"/>
</dbReference>
<reference evidence="5" key="1">
    <citation type="journal article" date="2011" name="Stand. Genomic Sci.">
        <title>Genome sequence of the filamentous, gliding Thiothrix nivea neotype strain (JP2(T)).</title>
        <authorList>
            <person name="Lapidus A."/>
            <person name="Nolan M."/>
            <person name="Lucas S."/>
            <person name="Glavina Del Rio T."/>
            <person name="Tice H."/>
            <person name="Cheng J.F."/>
            <person name="Tapia R."/>
            <person name="Han C."/>
            <person name="Goodwin L."/>
            <person name="Pitluck S."/>
            <person name="Liolios K."/>
            <person name="Pagani I."/>
            <person name="Ivanova N."/>
            <person name="Huntemann M."/>
            <person name="Mavromatis K."/>
            <person name="Mikhailova N."/>
            <person name="Pati A."/>
            <person name="Chen A."/>
            <person name="Palaniappan K."/>
            <person name="Land M."/>
            <person name="Brambilla E.M."/>
            <person name="Rohde M."/>
            <person name="Abt B."/>
            <person name="Verbarg S."/>
            <person name="Goker M."/>
            <person name="Bristow J."/>
            <person name="Eisen J.A."/>
            <person name="Markowitz V."/>
            <person name="Hugenholtz P."/>
            <person name="Kyrpides N.C."/>
            <person name="Klenk H.P."/>
            <person name="Woyke T."/>
        </authorList>
    </citation>
    <scope>NUCLEOTIDE SEQUENCE [LARGE SCALE GENOMIC DNA]</scope>
    <source>
        <strain evidence="5">ATCC 35100 / DSM 5205 / JP2</strain>
    </source>
</reference>
<gene>
    <name evidence="4" type="ORF">Thini_2913</name>
</gene>
<feature type="domain" description="Transposase IS66 central" evidence="2">
    <location>
        <begin position="163"/>
        <end position="427"/>
    </location>
</feature>
<feature type="region of interest" description="Disordered" evidence="1">
    <location>
        <begin position="36"/>
        <end position="88"/>
    </location>
</feature>
<dbReference type="InterPro" id="IPR052344">
    <property type="entry name" value="Transposase-related"/>
</dbReference>
<evidence type="ECO:0000256" key="1">
    <source>
        <dbReference type="SAM" id="MobiDB-lite"/>
    </source>
</evidence>
<keyword evidence="5" id="KW-1185">Reference proteome</keyword>
<dbReference type="AlphaFoldDB" id="A0A656HGB4"/>
<feature type="compositionally biased region" description="Low complexity" evidence="1">
    <location>
        <begin position="47"/>
        <end position="59"/>
    </location>
</feature>
<protein>
    <submittedName>
        <fullName evidence="4">Transposase IS66</fullName>
    </submittedName>
</protein>
<proteinExistence type="predicted"/>
<evidence type="ECO:0000313" key="5">
    <source>
        <dbReference type="Proteomes" id="UP000005317"/>
    </source>
</evidence>
<organism evidence="4 5">
    <name type="scientific">Thiothrix nivea (strain ATCC 35100 / DSM 5205 / JP2)</name>
    <dbReference type="NCBI Taxonomy" id="870187"/>
    <lineage>
        <taxon>Bacteria</taxon>
        <taxon>Pseudomonadati</taxon>
        <taxon>Pseudomonadota</taxon>
        <taxon>Gammaproteobacteria</taxon>
        <taxon>Thiotrichales</taxon>
        <taxon>Thiotrichaceae</taxon>
        <taxon>Thiothrix</taxon>
    </lineage>
</organism>
<dbReference type="Proteomes" id="UP000005317">
    <property type="component" value="Unassembled WGS sequence"/>
</dbReference>
<dbReference type="InterPro" id="IPR045618">
    <property type="entry name" value="DUF6444"/>
</dbReference>
<evidence type="ECO:0000259" key="3">
    <source>
        <dbReference type="Pfam" id="PF20042"/>
    </source>
</evidence>
<dbReference type="PANTHER" id="PTHR33678">
    <property type="entry name" value="BLL1576 PROTEIN"/>
    <property type="match status" value="1"/>
</dbReference>
<dbReference type="RefSeq" id="WP_002709343.1">
    <property type="nucleotide sequence ID" value="NZ_JH651384.1"/>
</dbReference>
<dbReference type="Pfam" id="PF03050">
    <property type="entry name" value="DDE_Tnp_IS66"/>
    <property type="match status" value="1"/>
</dbReference>
<sequence>MLKDKLKQLLGEPKDLAQAKQVIDLLLDMVEAQQEQLDALGDRRSSNSRNSSKPPSSDSPSDRKQRAKQKNGSGRKQGGQPGHKGHHRALHPESAVDRFHQWYPGSCLCGGEVMPSGKGPLRHQIIDLPEVRPLITEHCLHHGCCCRCGTPQYAQLPDSVSGSSFGPRLHACVALLNGQFHLSDRQIREYLQIFHELRVSLGSVSNMQGRITPWLWPLAQEVRDYLRKLPWVHADETTHWHKQEQRWMWVLAAPQAAYFQTHYSRGKLAADNLLGEDFQVILVSDRHGAYKTVPAERRQFCIPHLIRNFKKMVQRRGIDGHMGKKIVKSLQLLIRIDHRRQQGLAESHFRRRCCKVREQLVGHLQRGMEVCRKKSRNQCEKLLKDIGCLFTFIRHPGLPLTNNEAERAIRPYVIWRKTSFATQSARGDRFRAHILTVVETCKRQGLSALRILRDTCWQGLTGQPITTSVLAGKAVMAA</sequence>
<feature type="domain" description="DUF6444" evidence="3">
    <location>
        <begin position="22"/>
        <end position="88"/>
    </location>
</feature>
<dbReference type="Pfam" id="PF20042">
    <property type="entry name" value="DUF6444"/>
    <property type="match status" value="1"/>
</dbReference>
<evidence type="ECO:0000259" key="2">
    <source>
        <dbReference type="Pfam" id="PF03050"/>
    </source>
</evidence>
<accession>A0A656HGB4</accession>
<name>A0A656HGB4_THINJ</name>
<dbReference type="OrthoDB" id="9800877at2"/>
<dbReference type="InterPro" id="IPR004291">
    <property type="entry name" value="Transposase_IS66_central"/>
</dbReference>
<dbReference type="NCBIfam" id="NF033517">
    <property type="entry name" value="transpos_IS66"/>
    <property type="match status" value="1"/>
</dbReference>
<dbReference type="PANTHER" id="PTHR33678:SF2">
    <property type="match status" value="1"/>
</dbReference>